<dbReference type="InterPro" id="IPR007110">
    <property type="entry name" value="Ig-like_dom"/>
</dbReference>
<dbReference type="GO" id="GO:0001817">
    <property type="term" value="P:regulation of cytokine production"/>
    <property type="evidence" value="ECO:0007669"/>
    <property type="project" value="TreeGrafter"/>
</dbReference>
<comment type="subcellular location">
    <subcellularLocation>
        <location evidence="1">Membrane</location>
    </subcellularLocation>
</comment>
<dbReference type="GO" id="GO:0005102">
    <property type="term" value="F:signaling receptor binding"/>
    <property type="evidence" value="ECO:0007669"/>
    <property type="project" value="TreeGrafter"/>
</dbReference>
<proteinExistence type="predicted"/>
<dbReference type="GO" id="GO:0050863">
    <property type="term" value="P:regulation of T cell activation"/>
    <property type="evidence" value="ECO:0007669"/>
    <property type="project" value="UniProtKB-ARBA"/>
</dbReference>
<keyword evidence="7" id="KW-1133">Transmembrane helix</keyword>
<keyword evidence="2" id="KW-0732">Signal</keyword>
<dbReference type="Gene3D" id="2.60.40.10">
    <property type="entry name" value="Immunoglobulins"/>
    <property type="match status" value="1"/>
</dbReference>
<evidence type="ECO:0000256" key="4">
    <source>
        <dbReference type="ARBA" id="ARBA00023157"/>
    </source>
</evidence>
<keyword evidence="7" id="KW-0812">Transmembrane</keyword>
<feature type="transmembrane region" description="Helical" evidence="7">
    <location>
        <begin position="150"/>
        <end position="173"/>
    </location>
</feature>
<dbReference type="PANTHER" id="PTHR24100:SF151">
    <property type="entry name" value="ICOS LIGAND"/>
    <property type="match status" value="1"/>
</dbReference>
<evidence type="ECO:0000256" key="1">
    <source>
        <dbReference type="ARBA" id="ARBA00004370"/>
    </source>
</evidence>
<dbReference type="Proteomes" id="UP000261660">
    <property type="component" value="Unplaced"/>
</dbReference>
<dbReference type="SMART" id="SM00409">
    <property type="entry name" value="IG"/>
    <property type="match status" value="1"/>
</dbReference>
<accession>A0A3Q3GP57</accession>
<evidence type="ECO:0000256" key="6">
    <source>
        <dbReference type="ARBA" id="ARBA00023319"/>
    </source>
</evidence>
<keyword evidence="3 7" id="KW-0472">Membrane</keyword>
<dbReference type="GeneTree" id="ENSGT01050000244843"/>
<dbReference type="GO" id="GO:0050852">
    <property type="term" value="P:T cell receptor signaling pathway"/>
    <property type="evidence" value="ECO:0007669"/>
    <property type="project" value="TreeGrafter"/>
</dbReference>
<dbReference type="PANTHER" id="PTHR24100">
    <property type="entry name" value="BUTYROPHILIN"/>
    <property type="match status" value="1"/>
</dbReference>
<dbReference type="Ensembl" id="ENSLBET00000036637.1">
    <property type="protein sequence ID" value="ENSLBEP00000035141.1"/>
    <property type="gene ID" value="ENSLBEG00000026389.1"/>
</dbReference>
<dbReference type="PROSITE" id="PS50835">
    <property type="entry name" value="IG_LIKE"/>
    <property type="match status" value="1"/>
</dbReference>
<keyword evidence="5" id="KW-0325">Glycoprotein</keyword>
<name>A0A3Q3GP57_9LABR</name>
<dbReference type="GO" id="GO:0009897">
    <property type="term" value="C:external side of plasma membrane"/>
    <property type="evidence" value="ECO:0007669"/>
    <property type="project" value="TreeGrafter"/>
</dbReference>
<dbReference type="SMART" id="SM00408">
    <property type="entry name" value="IGc2"/>
    <property type="match status" value="1"/>
</dbReference>
<feature type="domain" description="Ig-like" evidence="8">
    <location>
        <begin position="36"/>
        <end position="114"/>
    </location>
</feature>
<dbReference type="GO" id="GO:1903037">
    <property type="term" value="P:regulation of leukocyte cell-cell adhesion"/>
    <property type="evidence" value="ECO:0007669"/>
    <property type="project" value="UniProtKB-ARBA"/>
</dbReference>
<protein>
    <submittedName>
        <fullName evidence="9">Butyrophilin subfamily 3 member A2-like</fullName>
    </submittedName>
</protein>
<dbReference type="SUPFAM" id="SSF48726">
    <property type="entry name" value="Immunoglobulin"/>
    <property type="match status" value="1"/>
</dbReference>
<evidence type="ECO:0000313" key="10">
    <source>
        <dbReference type="Proteomes" id="UP000261660"/>
    </source>
</evidence>
<keyword evidence="4" id="KW-1015">Disulfide bond</keyword>
<evidence type="ECO:0000259" key="8">
    <source>
        <dbReference type="PROSITE" id="PS50835"/>
    </source>
</evidence>
<dbReference type="InterPro" id="IPR036179">
    <property type="entry name" value="Ig-like_dom_sf"/>
</dbReference>
<reference evidence="9" key="1">
    <citation type="submission" date="2025-08" db="UniProtKB">
        <authorList>
            <consortium name="Ensembl"/>
        </authorList>
    </citation>
    <scope>IDENTIFICATION</scope>
</reference>
<keyword evidence="6" id="KW-0393">Immunoglobulin domain</keyword>
<dbReference type="FunFam" id="2.60.40.10:FF:000142">
    <property type="entry name" value="V-set domain-containing T-cell activation inhibitor 1"/>
    <property type="match status" value="1"/>
</dbReference>
<evidence type="ECO:0000256" key="2">
    <source>
        <dbReference type="ARBA" id="ARBA00022729"/>
    </source>
</evidence>
<organism evidence="9 10">
    <name type="scientific">Labrus bergylta</name>
    <name type="common">ballan wrasse</name>
    <dbReference type="NCBI Taxonomy" id="56723"/>
    <lineage>
        <taxon>Eukaryota</taxon>
        <taxon>Metazoa</taxon>
        <taxon>Chordata</taxon>
        <taxon>Craniata</taxon>
        <taxon>Vertebrata</taxon>
        <taxon>Euteleostomi</taxon>
        <taxon>Actinopterygii</taxon>
        <taxon>Neopterygii</taxon>
        <taxon>Teleostei</taxon>
        <taxon>Neoteleostei</taxon>
        <taxon>Acanthomorphata</taxon>
        <taxon>Eupercaria</taxon>
        <taxon>Labriformes</taxon>
        <taxon>Labridae</taxon>
        <taxon>Labrus</taxon>
    </lineage>
</organism>
<evidence type="ECO:0000313" key="9">
    <source>
        <dbReference type="Ensembl" id="ENSLBEP00000035141.1"/>
    </source>
</evidence>
<reference evidence="9" key="2">
    <citation type="submission" date="2025-09" db="UniProtKB">
        <authorList>
            <consortium name="Ensembl"/>
        </authorList>
    </citation>
    <scope>IDENTIFICATION</scope>
</reference>
<keyword evidence="10" id="KW-1185">Reference proteome</keyword>
<dbReference type="InterPro" id="IPR013783">
    <property type="entry name" value="Ig-like_fold"/>
</dbReference>
<dbReference type="InterPro" id="IPR003598">
    <property type="entry name" value="Ig_sub2"/>
</dbReference>
<dbReference type="AlphaFoldDB" id="A0A3Q3GP57"/>
<evidence type="ECO:0000256" key="7">
    <source>
        <dbReference type="SAM" id="Phobius"/>
    </source>
</evidence>
<sequence length="190" mass="21603">MVSSVILTASLVKRETLTYSVGSSEDCVKTIRAFAGDPVILPCHTNVSDDLPTVEWSKEGMEMVLLYRDGCETHDMKDPAYWYRSSLIMDQLKNGNISLRISNVQLSDAGNYTCKTIRKKHHRDVFIELIVETLRFNLNSFDKTCNITCLLMSLSATLFVVMIFYFPLMCWLLRPICLHFLVMGAFKGAL</sequence>
<dbReference type="InterPro" id="IPR050504">
    <property type="entry name" value="IgSF_BTN/MOG"/>
</dbReference>
<evidence type="ECO:0000256" key="3">
    <source>
        <dbReference type="ARBA" id="ARBA00023136"/>
    </source>
</evidence>
<dbReference type="Pfam" id="PF13927">
    <property type="entry name" value="Ig_3"/>
    <property type="match status" value="1"/>
</dbReference>
<dbReference type="InterPro" id="IPR003599">
    <property type="entry name" value="Ig_sub"/>
</dbReference>
<evidence type="ECO:0000256" key="5">
    <source>
        <dbReference type="ARBA" id="ARBA00023180"/>
    </source>
</evidence>